<accession>A0A1E5LHS6</accession>
<dbReference type="CDD" id="cd12870">
    <property type="entry name" value="MqsA"/>
    <property type="match status" value="1"/>
</dbReference>
<name>A0A1E5LHS6_9BACI</name>
<evidence type="ECO:0008006" key="3">
    <source>
        <dbReference type="Google" id="ProtNLM"/>
    </source>
</evidence>
<dbReference type="STRING" id="1305675.BFG57_01165"/>
<dbReference type="EMBL" id="MJEH01000011">
    <property type="protein sequence ID" value="OEH93625.1"/>
    <property type="molecule type" value="Genomic_DNA"/>
</dbReference>
<dbReference type="InterPro" id="IPR022451">
    <property type="entry name" value="CHP03829_YokU"/>
</dbReference>
<dbReference type="Pfam" id="PF14122">
    <property type="entry name" value="YokU"/>
    <property type="match status" value="1"/>
</dbReference>
<dbReference type="InterPro" id="IPR022453">
    <property type="entry name" value="Znf_MqsA-type"/>
</dbReference>
<protein>
    <recommendedName>
        <fullName evidence="3">YokU family protein</fullName>
    </recommendedName>
</protein>
<reference evidence="1 2" key="1">
    <citation type="submission" date="2016-08" db="EMBL/GenBank/DDBJ databases">
        <title>Genome of Bacillus solimangrovi GH2-4.</title>
        <authorList>
            <person name="Lim S."/>
            <person name="Kim B.-C."/>
        </authorList>
    </citation>
    <scope>NUCLEOTIDE SEQUENCE [LARGE SCALE GENOMIC DNA]</scope>
    <source>
        <strain evidence="1 2">GH2-4</strain>
    </source>
</reference>
<evidence type="ECO:0000313" key="1">
    <source>
        <dbReference type="EMBL" id="OEH93625.1"/>
    </source>
</evidence>
<gene>
    <name evidence="1" type="ORF">BFG57_01165</name>
</gene>
<dbReference type="Proteomes" id="UP000095209">
    <property type="component" value="Unassembled WGS sequence"/>
</dbReference>
<dbReference type="OrthoDB" id="2666319at2"/>
<dbReference type="NCBIfam" id="TIGR03829">
    <property type="entry name" value="YokU_near_AblA"/>
    <property type="match status" value="1"/>
</dbReference>
<comment type="caution">
    <text evidence="1">The sequence shown here is derived from an EMBL/GenBank/DDBJ whole genome shotgun (WGS) entry which is preliminary data.</text>
</comment>
<dbReference type="RefSeq" id="WP_069716528.1">
    <property type="nucleotide sequence ID" value="NZ_MJEH01000011.1"/>
</dbReference>
<dbReference type="AlphaFoldDB" id="A0A1E5LHS6"/>
<organism evidence="1 2">
    <name type="scientific">Bacillus solimangrovi</name>
    <dbReference type="NCBI Taxonomy" id="1305675"/>
    <lineage>
        <taxon>Bacteria</taxon>
        <taxon>Bacillati</taxon>
        <taxon>Bacillota</taxon>
        <taxon>Bacilli</taxon>
        <taxon>Bacillales</taxon>
        <taxon>Bacillaceae</taxon>
        <taxon>Bacillus</taxon>
    </lineage>
</organism>
<dbReference type="NCBIfam" id="TIGR03831">
    <property type="entry name" value="YgiT_finger"/>
    <property type="match status" value="1"/>
</dbReference>
<sequence>MKCDWCQAEGAQETSTTVYWELPDGTRAIEITETPGVSCPACGMEYQTDSVINELEDHLMIIDTKKLNKSTSYKELLKQPKLLKKNYFNFQE</sequence>
<evidence type="ECO:0000313" key="2">
    <source>
        <dbReference type="Proteomes" id="UP000095209"/>
    </source>
</evidence>
<keyword evidence="2" id="KW-1185">Reference proteome</keyword>
<proteinExistence type="predicted"/>